<dbReference type="Proteomes" id="UP000005113">
    <property type="component" value="Unassembled WGS sequence"/>
</dbReference>
<evidence type="ECO:0000313" key="2">
    <source>
        <dbReference type="Proteomes" id="UP000005113"/>
    </source>
</evidence>
<dbReference type="EMBL" id="JH719942">
    <property type="protein sequence ID" value="EJF53590.1"/>
    <property type="molecule type" value="Genomic_DNA"/>
</dbReference>
<name>J1I4B7_9BACT</name>
<evidence type="ECO:0000313" key="1">
    <source>
        <dbReference type="EMBL" id="EJF53590.1"/>
    </source>
</evidence>
<accession>J1I4B7</accession>
<organism evidence="1 2">
    <name type="scientific">Saprospira grandis DSM 2844</name>
    <dbReference type="NCBI Taxonomy" id="694433"/>
    <lineage>
        <taxon>Bacteria</taxon>
        <taxon>Pseudomonadati</taxon>
        <taxon>Bacteroidota</taxon>
        <taxon>Saprospiria</taxon>
        <taxon>Saprospirales</taxon>
        <taxon>Saprospiraceae</taxon>
        <taxon>Saprospira</taxon>
    </lineage>
</organism>
<gene>
    <name evidence="1" type="ORF">SapgrDRAFT_1898</name>
</gene>
<dbReference type="AlphaFoldDB" id="J1I4B7"/>
<sequence>MAEKNKAEERKISIPQQGPLFLNEFFVYS</sequence>
<reference evidence="2" key="1">
    <citation type="journal article" date="2012" name="Stand. Genomic Sci.">
        <title>Permanent draft genome sequence of the gliding predator Saprospira grandis strain Sa g1 (= HR1).</title>
        <authorList>
            <person name="Mavromatis K."/>
            <person name="Chertkov O."/>
            <person name="Lapidus A."/>
            <person name="Nolan M."/>
            <person name="Lucas S."/>
            <person name="Tice H."/>
            <person name="Del Rio T.G."/>
            <person name="Cheng J.F."/>
            <person name="Han C."/>
            <person name="Tapia R."/>
            <person name="Bruce D."/>
            <person name="Goodwin L.A."/>
            <person name="Pitluck S."/>
            <person name="Huntemann M."/>
            <person name="Liolios K."/>
            <person name="Pagani I."/>
            <person name="Ivanova N."/>
            <person name="Mikhailova N."/>
            <person name="Pati A."/>
            <person name="Chen A."/>
            <person name="Palaniappan K."/>
            <person name="Land M."/>
            <person name="Brambilla E.M."/>
            <person name="Rohde M."/>
            <person name="Spring S."/>
            <person name="Goker M."/>
            <person name="Detter J.C."/>
            <person name="Bristow J."/>
            <person name="Eisen J.A."/>
            <person name="Markowitz V."/>
            <person name="Hugenholtz P."/>
            <person name="Kyrpides N.C."/>
            <person name="Klenk H.P."/>
            <person name="Woyke T."/>
        </authorList>
    </citation>
    <scope>NUCLEOTIDE SEQUENCE [LARGE SCALE GENOMIC DNA]</scope>
    <source>
        <strain evidence="2">DSM 2844</strain>
    </source>
</reference>
<dbReference type="HOGENOM" id="CLU_3410180_0_0_10"/>
<protein>
    <submittedName>
        <fullName evidence="1">Uncharacterized protein</fullName>
    </submittedName>
</protein>
<proteinExistence type="predicted"/>